<evidence type="ECO:0000259" key="1">
    <source>
        <dbReference type="SMART" id="SM00829"/>
    </source>
</evidence>
<comment type="caution">
    <text evidence="2">The sequence shown here is derived from an EMBL/GenBank/DDBJ whole genome shotgun (WGS) entry which is preliminary data.</text>
</comment>
<dbReference type="Gene3D" id="3.40.50.720">
    <property type="entry name" value="NAD(P)-binding Rossmann-like Domain"/>
    <property type="match status" value="1"/>
</dbReference>
<reference evidence="2 3" key="1">
    <citation type="submission" date="2020-07" db="EMBL/GenBank/DDBJ databases">
        <title>Comparative genomics of pyrophilous fungi reveals a link between fire events and developmental genes.</title>
        <authorList>
            <consortium name="DOE Joint Genome Institute"/>
            <person name="Steindorff A.S."/>
            <person name="Carver A."/>
            <person name="Calhoun S."/>
            <person name="Stillman K."/>
            <person name="Liu H."/>
            <person name="Lipzen A."/>
            <person name="Pangilinan J."/>
            <person name="Labutti K."/>
            <person name="Bruns T.D."/>
            <person name="Grigoriev I.V."/>
        </authorList>
    </citation>
    <scope>NUCLEOTIDE SEQUENCE [LARGE SCALE GENOMIC DNA]</scope>
    <source>
        <strain evidence="2 3">CBS 144469</strain>
    </source>
</reference>
<dbReference type="PANTHER" id="PTHR45348:SF2">
    <property type="entry name" value="ZINC-TYPE ALCOHOL DEHYDROGENASE-LIKE PROTEIN C2E1P3.01"/>
    <property type="match status" value="1"/>
</dbReference>
<dbReference type="InterPro" id="IPR020843">
    <property type="entry name" value="ER"/>
</dbReference>
<dbReference type="EMBL" id="JACGCI010000030">
    <property type="protein sequence ID" value="KAF6755398.1"/>
    <property type="molecule type" value="Genomic_DNA"/>
</dbReference>
<dbReference type="OrthoDB" id="3233595at2759"/>
<evidence type="ECO:0000313" key="3">
    <source>
        <dbReference type="Proteomes" id="UP000521943"/>
    </source>
</evidence>
<dbReference type="CDD" id="cd08249">
    <property type="entry name" value="enoyl_reductase_like"/>
    <property type="match status" value="1"/>
</dbReference>
<dbReference type="AlphaFoldDB" id="A0A8H6HY71"/>
<protein>
    <submittedName>
        <fullName evidence="2">Chaperonin 10-like protein</fullName>
    </submittedName>
</protein>
<dbReference type="InterPro" id="IPR011032">
    <property type="entry name" value="GroES-like_sf"/>
</dbReference>
<gene>
    <name evidence="2" type="ORF">DFP72DRAFT_1121992</name>
</gene>
<dbReference type="Gene3D" id="3.90.180.10">
    <property type="entry name" value="Medium-chain alcohol dehydrogenases, catalytic domain"/>
    <property type="match status" value="1"/>
</dbReference>
<proteinExistence type="predicted"/>
<dbReference type="SUPFAM" id="SSF51735">
    <property type="entry name" value="NAD(P)-binding Rossmann-fold domains"/>
    <property type="match status" value="1"/>
</dbReference>
<sequence>MAPTEQKALLLEKKFGDLVLNTSWPVPKPKKDEVLVKIQSAALNPVDWKIQKYGLPFVTTFPSILGSDVAGDVVELGEGVSNFAVGDKVFFQGPYGQNEATGFQQYATADVFTLAKIPDNVTYEEASSIPVGFTAAYVGLYNTTPGKGLGYEAPVTPGTKGKYDGVPIVVLGGSSSVGQYGIQLAKLSGFSPIITTSSLKHEEFLKSLGATHVLDRNAPLTAKTIKAITDLPVQGVLDAISTAETQKVGFELLASGGGIATVLQPQPDLEERAPNENKKFAWVIGTKILPHNVQLLRDVYAQFTELLVKGDIKPNRVEVVPGGLNGVGEGLTRLQENKVSGEKLVVRPQKTN</sequence>
<dbReference type="InterPro" id="IPR013149">
    <property type="entry name" value="ADH-like_C"/>
</dbReference>
<dbReference type="GO" id="GO:0016651">
    <property type="term" value="F:oxidoreductase activity, acting on NAD(P)H"/>
    <property type="evidence" value="ECO:0007669"/>
    <property type="project" value="InterPro"/>
</dbReference>
<dbReference type="SMART" id="SM00829">
    <property type="entry name" value="PKS_ER"/>
    <property type="match status" value="1"/>
</dbReference>
<dbReference type="PANTHER" id="PTHR45348">
    <property type="entry name" value="HYPOTHETICAL OXIDOREDUCTASE (EUROFUNG)"/>
    <property type="match status" value="1"/>
</dbReference>
<organism evidence="2 3">
    <name type="scientific">Ephemerocybe angulata</name>
    <dbReference type="NCBI Taxonomy" id="980116"/>
    <lineage>
        <taxon>Eukaryota</taxon>
        <taxon>Fungi</taxon>
        <taxon>Dikarya</taxon>
        <taxon>Basidiomycota</taxon>
        <taxon>Agaricomycotina</taxon>
        <taxon>Agaricomycetes</taxon>
        <taxon>Agaricomycetidae</taxon>
        <taxon>Agaricales</taxon>
        <taxon>Agaricineae</taxon>
        <taxon>Psathyrellaceae</taxon>
        <taxon>Ephemerocybe</taxon>
    </lineage>
</organism>
<dbReference type="InterPro" id="IPR036291">
    <property type="entry name" value="NAD(P)-bd_dom_sf"/>
</dbReference>
<dbReference type="Proteomes" id="UP000521943">
    <property type="component" value="Unassembled WGS sequence"/>
</dbReference>
<evidence type="ECO:0000313" key="2">
    <source>
        <dbReference type="EMBL" id="KAF6755398.1"/>
    </source>
</evidence>
<accession>A0A8H6HY71</accession>
<dbReference type="InterPro" id="IPR013154">
    <property type="entry name" value="ADH-like_N"/>
</dbReference>
<feature type="domain" description="Enoyl reductase (ER)" evidence="1">
    <location>
        <begin position="16"/>
        <end position="346"/>
    </location>
</feature>
<dbReference type="SUPFAM" id="SSF50129">
    <property type="entry name" value="GroES-like"/>
    <property type="match status" value="1"/>
</dbReference>
<dbReference type="Pfam" id="PF00107">
    <property type="entry name" value="ADH_zinc_N"/>
    <property type="match status" value="1"/>
</dbReference>
<dbReference type="Pfam" id="PF08240">
    <property type="entry name" value="ADH_N"/>
    <property type="match status" value="1"/>
</dbReference>
<name>A0A8H6HY71_9AGAR</name>
<dbReference type="InterPro" id="IPR047122">
    <property type="entry name" value="Trans-enoyl_RdTase-like"/>
</dbReference>
<keyword evidence="3" id="KW-1185">Reference proteome</keyword>